<evidence type="ECO:0000256" key="4">
    <source>
        <dbReference type="ARBA" id="ARBA00023163"/>
    </source>
</evidence>
<comment type="similarity">
    <text evidence="1">Belongs to the LysR transcriptional regulatory family.</text>
</comment>
<evidence type="ECO:0000256" key="1">
    <source>
        <dbReference type="ARBA" id="ARBA00009437"/>
    </source>
</evidence>
<dbReference type="Gene3D" id="3.40.190.290">
    <property type="match status" value="1"/>
</dbReference>
<evidence type="ECO:0000259" key="5">
    <source>
        <dbReference type="Pfam" id="PF03466"/>
    </source>
</evidence>
<reference evidence="6" key="1">
    <citation type="submission" date="2016-01" db="EMBL/GenBank/DDBJ databases">
        <authorList>
            <person name="Peeters C."/>
        </authorList>
    </citation>
    <scope>NUCLEOTIDE SEQUENCE [LARGE SCALE GENOMIC DNA]</scope>
    <source>
        <strain evidence="6">LMG 22937</strain>
    </source>
</reference>
<dbReference type="PANTHER" id="PTHR30346:SF0">
    <property type="entry name" value="HCA OPERON TRANSCRIPTIONAL ACTIVATOR HCAR"/>
    <property type="match status" value="1"/>
</dbReference>
<evidence type="ECO:0000313" key="6">
    <source>
        <dbReference type="EMBL" id="SAL74873.1"/>
    </source>
</evidence>
<keyword evidence="2" id="KW-0805">Transcription regulation</keyword>
<keyword evidence="4" id="KW-0804">Transcription</keyword>
<dbReference type="GO" id="GO:0003677">
    <property type="term" value="F:DNA binding"/>
    <property type="evidence" value="ECO:0007669"/>
    <property type="project" value="UniProtKB-KW"/>
</dbReference>
<dbReference type="RefSeq" id="WP_087658553.1">
    <property type="nucleotide sequence ID" value="NZ_FCOL02000033.1"/>
</dbReference>
<proteinExistence type="inferred from homology"/>
<evidence type="ECO:0000313" key="7">
    <source>
        <dbReference type="Proteomes" id="UP000054925"/>
    </source>
</evidence>
<keyword evidence="3" id="KW-0238">DNA-binding</keyword>
<protein>
    <submittedName>
        <fullName evidence="6">LysR family transcriptional regulator</fullName>
    </submittedName>
</protein>
<name>A0A158K2B5_9BURK</name>
<dbReference type="InterPro" id="IPR005119">
    <property type="entry name" value="LysR_subst-bd"/>
</dbReference>
<dbReference type="GO" id="GO:0003700">
    <property type="term" value="F:DNA-binding transcription factor activity"/>
    <property type="evidence" value="ECO:0007669"/>
    <property type="project" value="TreeGrafter"/>
</dbReference>
<evidence type="ECO:0000256" key="3">
    <source>
        <dbReference type="ARBA" id="ARBA00023125"/>
    </source>
</evidence>
<dbReference type="Proteomes" id="UP000054925">
    <property type="component" value="Unassembled WGS sequence"/>
</dbReference>
<evidence type="ECO:0000256" key="2">
    <source>
        <dbReference type="ARBA" id="ARBA00023015"/>
    </source>
</evidence>
<comment type="caution">
    <text evidence="6">The sequence shown here is derived from an EMBL/GenBank/DDBJ whole genome shotgun (WGS) entry which is preliminary data.</text>
</comment>
<organism evidence="6 7">
    <name type="scientific">Caballeronia terrestris</name>
    <dbReference type="NCBI Taxonomy" id="1226301"/>
    <lineage>
        <taxon>Bacteria</taxon>
        <taxon>Pseudomonadati</taxon>
        <taxon>Pseudomonadota</taxon>
        <taxon>Betaproteobacteria</taxon>
        <taxon>Burkholderiales</taxon>
        <taxon>Burkholderiaceae</taxon>
        <taxon>Caballeronia</taxon>
    </lineage>
</organism>
<keyword evidence="7" id="KW-1185">Reference proteome</keyword>
<dbReference type="EMBL" id="FCOL02000033">
    <property type="protein sequence ID" value="SAL74873.1"/>
    <property type="molecule type" value="Genomic_DNA"/>
</dbReference>
<dbReference type="SUPFAM" id="SSF53850">
    <property type="entry name" value="Periplasmic binding protein-like II"/>
    <property type="match status" value="1"/>
</dbReference>
<dbReference type="AlphaFoldDB" id="A0A158K2B5"/>
<sequence>MLNIRRRTVWWEAMLDSTIDVGFMIGPFSAPNVETRVFGREPMLALLPAAHPLAARKTLRLAELAEERFVLRAPHS</sequence>
<gene>
    <name evidence="6" type="ORF">AWB67_04666</name>
</gene>
<dbReference type="Pfam" id="PF03466">
    <property type="entry name" value="LysR_substrate"/>
    <property type="match status" value="1"/>
</dbReference>
<dbReference type="OrthoDB" id="9106612at2"/>
<dbReference type="GO" id="GO:0032993">
    <property type="term" value="C:protein-DNA complex"/>
    <property type="evidence" value="ECO:0007669"/>
    <property type="project" value="TreeGrafter"/>
</dbReference>
<dbReference type="PANTHER" id="PTHR30346">
    <property type="entry name" value="TRANSCRIPTIONAL DUAL REGULATOR HCAR-RELATED"/>
    <property type="match status" value="1"/>
</dbReference>
<accession>A0A158K2B5</accession>
<feature type="domain" description="LysR substrate-binding" evidence="5">
    <location>
        <begin position="12"/>
        <end position="75"/>
    </location>
</feature>